<sequence length="194" mass="21730">MKHSTFFSVSFCLLLTAGCSSNDSTDKADRINDERIDKQAIAVSDDAKKDAKEVSRLMVRLSDSGLTEYELSKIALQKATNPEVRAYSQRAINDHQQDDRTLRALAKQMNVTLPAELSEKSKSYQEKLTSQKAGTEFDLQYLSNMVDLNDKAIDAADDLIDLAPNDDAKTFARKILDDDKKHKDQAKQLKNALD</sequence>
<comment type="caution">
    <text evidence="2">The sequence shown here is derived from an EMBL/GenBank/DDBJ whole genome shotgun (WGS) entry which is preliminary data.</text>
</comment>
<evidence type="ECO:0000313" key="3">
    <source>
        <dbReference type="Proteomes" id="UP000474175"/>
    </source>
</evidence>
<dbReference type="InterPro" id="IPR012347">
    <property type="entry name" value="Ferritin-like"/>
</dbReference>
<dbReference type="Gene3D" id="1.20.1260.10">
    <property type="match status" value="1"/>
</dbReference>
<dbReference type="RefSeq" id="WP_163952140.1">
    <property type="nucleotide sequence ID" value="NZ_JAAFZH010000009.1"/>
</dbReference>
<dbReference type="AlphaFoldDB" id="A0A6L9LCH4"/>
<dbReference type="Proteomes" id="UP000474175">
    <property type="component" value="Unassembled WGS sequence"/>
</dbReference>
<name>A0A6L9LCH4_9BACT</name>
<proteinExistence type="predicted"/>
<dbReference type="Pfam" id="PF13628">
    <property type="entry name" value="DUF4142"/>
    <property type="match status" value="1"/>
</dbReference>
<organism evidence="2 3">
    <name type="scientific">Spirosoma terrae</name>
    <dbReference type="NCBI Taxonomy" id="1968276"/>
    <lineage>
        <taxon>Bacteria</taxon>
        <taxon>Pseudomonadati</taxon>
        <taxon>Bacteroidota</taxon>
        <taxon>Cytophagia</taxon>
        <taxon>Cytophagales</taxon>
        <taxon>Cytophagaceae</taxon>
        <taxon>Spirosoma</taxon>
    </lineage>
</organism>
<gene>
    <name evidence="2" type="ORF">GK108_19455</name>
</gene>
<accession>A0A6L9LCH4</accession>
<evidence type="ECO:0000259" key="1">
    <source>
        <dbReference type="Pfam" id="PF13628"/>
    </source>
</evidence>
<dbReference type="PANTHER" id="PTHR38593:SF1">
    <property type="entry name" value="BLR2558 PROTEIN"/>
    <property type="match status" value="1"/>
</dbReference>
<dbReference type="EMBL" id="JAAFZH010000009">
    <property type="protein sequence ID" value="NDU97072.1"/>
    <property type="molecule type" value="Genomic_DNA"/>
</dbReference>
<feature type="domain" description="DUF4142" evidence="1">
    <location>
        <begin position="57"/>
        <end position="189"/>
    </location>
</feature>
<evidence type="ECO:0000313" key="2">
    <source>
        <dbReference type="EMBL" id="NDU97072.1"/>
    </source>
</evidence>
<dbReference type="PROSITE" id="PS51257">
    <property type="entry name" value="PROKAR_LIPOPROTEIN"/>
    <property type="match status" value="1"/>
</dbReference>
<protein>
    <submittedName>
        <fullName evidence="2">DUF4142 domain-containing protein</fullName>
    </submittedName>
</protein>
<reference evidence="2 3" key="1">
    <citation type="submission" date="2020-02" db="EMBL/GenBank/DDBJ databases">
        <title>Draft genome sequence of two Spirosoma agri KCTC 52727 and Spirosoma terrae KCTC 52035.</title>
        <authorList>
            <person name="Rojas J."/>
            <person name="Ambika Manirajan B."/>
            <person name="Suarez C."/>
            <person name="Ratering S."/>
            <person name="Schnell S."/>
        </authorList>
    </citation>
    <scope>NUCLEOTIDE SEQUENCE [LARGE SCALE GENOMIC DNA]</scope>
    <source>
        <strain evidence="2 3">KCTC 52035</strain>
    </source>
</reference>
<dbReference type="InterPro" id="IPR025419">
    <property type="entry name" value="DUF4142"/>
</dbReference>
<dbReference type="PANTHER" id="PTHR38593">
    <property type="entry name" value="BLR2558 PROTEIN"/>
    <property type="match status" value="1"/>
</dbReference>
<keyword evidence="3" id="KW-1185">Reference proteome</keyword>